<accession>A0A8H3DNK5</accession>
<name>A0A8H3DNK5_9AGAM</name>
<organism evidence="3 4">
    <name type="scientific">Rhizoctonia solani</name>
    <dbReference type="NCBI Taxonomy" id="456999"/>
    <lineage>
        <taxon>Eukaryota</taxon>
        <taxon>Fungi</taxon>
        <taxon>Dikarya</taxon>
        <taxon>Basidiomycota</taxon>
        <taxon>Agaricomycotina</taxon>
        <taxon>Agaricomycetes</taxon>
        <taxon>Cantharellales</taxon>
        <taxon>Ceratobasidiaceae</taxon>
        <taxon>Rhizoctonia</taxon>
    </lineage>
</organism>
<comment type="similarity">
    <text evidence="1">Belongs to the peptidase C14B family.</text>
</comment>
<feature type="domain" description="Peptidase C14 caspase" evidence="2">
    <location>
        <begin position="5"/>
        <end position="320"/>
    </location>
</feature>
<comment type="caution">
    <text evidence="3">The sequence shown here is derived from an EMBL/GenBank/DDBJ whole genome shotgun (WGS) entry which is preliminary data.</text>
</comment>
<proteinExistence type="inferred from homology"/>
<dbReference type="Pfam" id="PF00656">
    <property type="entry name" value="Peptidase_C14"/>
    <property type="match status" value="1"/>
</dbReference>
<dbReference type="AlphaFoldDB" id="A0A8H3DNK5"/>
<dbReference type="EMBL" id="CAJMWZ010006929">
    <property type="protein sequence ID" value="CAE6529226.1"/>
    <property type="molecule type" value="Genomic_DNA"/>
</dbReference>
<evidence type="ECO:0000313" key="4">
    <source>
        <dbReference type="Proteomes" id="UP000663850"/>
    </source>
</evidence>
<dbReference type="GO" id="GO:0004197">
    <property type="term" value="F:cysteine-type endopeptidase activity"/>
    <property type="evidence" value="ECO:0007669"/>
    <property type="project" value="InterPro"/>
</dbReference>
<dbReference type="GO" id="GO:0005737">
    <property type="term" value="C:cytoplasm"/>
    <property type="evidence" value="ECO:0007669"/>
    <property type="project" value="TreeGrafter"/>
</dbReference>
<gene>
    <name evidence="3" type="ORF">RDB_LOCUS128217</name>
</gene>
<dbReference type="PANTHER" id="PTHR48104">
    <property type="entry name" value="METACASPASE-4"/>
    <property type="match status" value="1"/>
</dbReference>
<dbReference type="InterPro" id="IPR050452">
    <property type="entry name" value="Metacaspase"/>
</dbReference>
<evidence type="ECO:0000313" key="3">
    <source>
        <dbReference type="EMBL" id="CAE6529226.1"/>
    </source>
</evidence>
<dbReference type="PANTHER" id="PTHR48104:SF30">
    <property type="entry name" value="METACASPASE-1"/>
    <property type="match status" value="1"/>
</dbReference>
<dbReference type="Proteomes" id="UP000663850">
    <property type="component" value="Unassembled WGS sequence"/>
</dbReference>
<reference evidence="3" key="1">
    <citation type="submission" date="2021-01" db="EMBL/GenBank/DDBJ databases">
        <authorList>
            <person name="Kaushik A."/>
        </authorList>
    </citation>
    <scope>NUCLEOTIDE SEQUENCE</scope>
    <source>
        <strain evidence="3">Type strain: AG8-Rh-89/</strain>
    </source>
</reference>
<protein>
    <recommendedName>
        <fullName evidence="2">Peptidase C14 caspase domain-containing protein</fullName>
    </recommendedName>
</protein>
<evidence type="ECO:0000259" key="2">
    <source>
        <dbReference type="Pfam" id="PF00656"/>
    </source>
</evidence>
<dbReference type="InterPro" id="IPR011600">
    <property type="entry name" value="Pept_C14_caspase"/>
</dbReference>
<dbReference type="Gene3D" id="3.40.50.1460">
    <property type="match status" value="1"/>
</dbReference>
<evidence type="ECO:0000256" key="1">
    <source>
        <dbReference type="ARBA" id="ARBA00009005"/>
    </source>
</evidence>
<sequence>MAPTIGLNYGQSDRPLRHATGDAHRFTTTLTKLGYSSENIKVVTDEPGQPFASQEYLLECIDWLVRDVSEGEEIFFVFSGHCDPSGISKPEPYLVAGDLKAISQSTFQDRLVAKVPAGAELTIVLDCCDAAAMVQSKYCIGRMERAETGKPSIPTIHPIPQRGPLQGLSAPPPMRVGPAIARPPGSGVPITLRRNLGGVIGARPLSPAVAPTGSPAAAPYPLPVNLPPSIDRRRGRQLVVEGHPVWQFEERTRNFVSPAGKIIFWAGTGERQKAFEASGGVENGIVTDAICSVLDTSSCLDKTITLRDVWRSVVGAVGKENNLRRERDLKKKDCANIPTSKRWQGAQLWVSQDEPLSSSSPILDQSVFWRSTT</sequence>
<dbReference type="GO" id="GO:0006508">
    <property type="term" value="P:proteolysis"/>
    <property type="evidence" value="ECO:0007669"/>
    <property type="project" value="InterPro"/>
</dbReference>